<name>A0A9X0DR33_9HELO</name>
<evidence type="ECO:0000313" key="3">
    <source>
        <dbReference type="Proteomes" id="UP001152300"/>
    </source>
</evidence>
<comment type="caution">
    <text evidence="2">The sequence shown here is derived from an EMBL/GenBank/DDBJ whole genome shotgun (WGS) entry which is preliminary data.</text>
</comment>
<dbReference type="Proteomes" id="UP001152300">
    <property type="component" value="Unassembled WGS sequence"/>
</dbReference>
<evidence type="ECO:0000313" key="2">
    <source>
        <dbReference type="EMBL" id="KAJ8069813.1"/>
    </source>
</evidence>
<sequence>MTTHSLTSPLPITTPTTPTSPTIHHQSHLNIPKPQLQPQPFVAHDHSFPLHHTISQPITHQSQSFTPYNSSTYHTYSLKIKNYKTLLASVRVFAYSPVGDFGW</sequence>
<proteinExistence type="predicted"/>
<dbReference type="AlphaFoldDB" id="A0A9X0DR33"/>
<dbReference type="EMBL" id="JAPEIS010000001">
    <property type="protein sequence ID" value="KAJ8069813.1"/>
    <property type="molecule type" value="Genomic_DNA"/>
</dbReference>
<protein>
    <submittedName>
        <fullName evidence="2">Uncharacterized protein</fullName>
    </submittedName>
</protein>
<accession>A0A9X0DR33</accession>
<reference evidence="2" key="1">
    <citation type="submission" date="2022-11" db="EMBL/GenBank/DDBJ databases">
        <title>Genome Resource of Sclerotinia nivalis Strain SnTB1, a Plant Pathogen Isolated from American Ginseng.</title>
        <authorList>
            <person name="Fan S."/>
        </authorList>
    </citation>
    <scope>NUCLEOTIDE SEQUENCE</scope>
    <source>
        <strain evidence="2">SnTB1</strain>
    </source>
</reference>
<organism evidence="2 3">
    <name type="scientific">Sclerotinia nivalis</name>
    <dbReference type="NCBI Taxonomy" id="352851"/>
    <lineage>
        <taxon>Eukaryota</taxon>
        <taxon>Fungi</taxon>
        <taxon>Dikarya</taxon>
        <taxon>Ascomycota</taxon>
        <taxon>Pezizomycotina</taxon>
        <taxon>Leotiomycetes</taxon>
        <taxon>Helotiales</taxon>
        <taxon>Sclerotiniaceae</taxon>
        <taxon>Sclerotinia</taxon>
    </lineage>
</organism>
<keyword evidence="3" id="KW-1185">Reference proteome</keyword>
<feature type="region of interest" description="Disordered" evidence="1">
    <location>
        <begin position="1"/>
        <end position="36"/>
    </location>
</feature>
<gene>
    <name evidence="2" type="ORF">OCU04_000228</name>
</gene>
<evidence type="ECO:0000256" key="1">
    <source>
        <dbReference type="SAM" id="MobiDB-lite"/>
    </source>
</evidence>
<feature type="compositionally biased region" description="Low complexity" evidence="1">
    <location>
        <begin position="1"/>
        <end position="24"/>
    </location>
</feature>